<feature type="signal peptide" evidence="2">
    <location>
        <begin position="1"/>
        <end position="16"/>
    </location>
</feature>
<evidence type="ECO:0000256" key="2">
    <source>
        <dbReference type="SAM" id="SignalP"/>
    </source>
</evidence>
<dbReference type="InterPro" id="IPR001254">
    <property type="entry name" value="Trypsin_dom"/>
</dbReference>
<dbReference type="InterPro" id="IPR009003">
    <property type="entry name" value="Peptidase_S1_PA"/>
</dbReference>
<keyword evidence="2" id="KW-0732">Signal</keyword>
<dbReference type="PROSITE" id="PS50240">
    <property type="entry name" value="TRYPSIN_DOM"/>
    <property type="match status" value="1"/>
</dbReference>
<feature type="chain" id="PRO_5035800424" description="Peptidase S1 domain-containing protein" evidence="2">
    <location>
        <begin position="17"/>
        <end position="279"/>
    </location>
</feature>
<dbReference type="PROSITE" id="PS00135">
    <property type="entry name" value="TRYPSIN_SER"/>
    <property type="match status" value="1"/>
</dbReference>
<dbReference type="AlphaFoldDB" id="A0A8S1C956"/>
<name>A0A8S1C956_9INSE</name>
<keyword evidence="5" id="KW-1185">Reference proteome</keyword>
<reference evidence="4 5" key="1">
    <citation type="submission" date="2020-04" db="EMBL/GenBank/DDBJ databases">
        <authorList>
            <person name="Alioto T."/>
            <person name="Alioto T."/>
            <person name="Gomez Garrido J."/>
        </authorList>
    </citation>
    <scope>NUCLEOTIDE SEQUENCE [LARGE SCALE GENOMIC DNA]</scope>
</reference>
<dbReference type="Pfam" id="PF00089">
    <property type="entry name" value="Trypsin"/>
    <property type="match status" value="1"/>
</dbReference>
<dbReference type="CDD" id="cd00190">
    <property type="entry name" value="Tryp_SPc"/>
    <property type="match status" value="1"/>
</dbReference>
<dbReference type="InterPro" id="IPR051333">
    <property type="entry name" value="CLIP_Serine_Protease"/>
</dbReference>
<dbReference type="InterPro" id="IPR033116">
    <property type="entry name" value="TRYPSIN_SER"/>
</dbReference>
<comment type="caution">
    <text evidence="4">The sequence shown here is derived from an EMBL/GenBank/DDBJ whole genome shotgun (WGS) entry which is preliminary data.</text>
</comment>
<dbReference type="EMBL" id="CADEPI010000016">
    <property type="protein sequence ID" value="CAB3364405.1"/>
    <property type="molecule type" value="Genomic_DNA"/>
</dbReference>
<sequence>MKAFVALVFFFAATQATDWHNIHPRYSFKQTANSVGKTSRIIGGEIASAGQFPFQAGLVLDGFAFCGGSLIKEDVVLTSARCCINVGVFEVHLGAQNIYDLSEPNHVVHITSDRAIHMYFNDYTLENDICVVRMRQFVTGEGITPVRLPSRSQVAETFDGELAVTSGWGLSYDFAPNLSDELRFVNVTVMSNYECSTYFGPNIVPCQMCIDTKFGSSGICSGDSGGPLIITEDDGNVTQVALSSFFSSAGCESGSPHGFTRLTCYLSWLETYGGVTIRP</sequence>
<gene>
    <name evidence="4" type="ORF">CLODIP_2_CD09277</name>
</gene>
<feature type="domain" description="Peptidase S1" evidence="3">
    <location>
        <begin position="41"/>
        <end position="274"/>
    </location>
</feature>
<dbReference type="PANTHER" id="PTHR24260">
    <property type="match status" value="1"/>
</dbReference>
<dbReference type="InterPro" id="IPR001314">
    <property type="entry name" value="Peptidase_S1A"/>
</dbReference>
<dbReference type="SUPFAM" id="SSF50494">
    <property type="entry name" value="Trypsin-like serine proteases"/>
    <property type="match status" value="1"/>
</dbReference>
<proteinExistence type="predicted"/>
<organism evidence="4 5">
    <name type="scientific">Cloeon dipterum</name>
    <dbReference type="NCBI Taxonomy" id="197152"/>
    <lineage>
        <taxon>Eukaryota</taxon>
        <taxon>Metazoa</taxon>
        <taxon>Ecdysozoa</taxon>
        <taxon>Arthropoda</taxon>
        <taxon>Hexapoda</taxon>
        <taxon>Insecta</taxon>
        <taxon>Pterygota</taxon>
        <taxon>Palaeoptera</taxon>
        <taxon>Ephemeroptera</taxon>
        <taxon>Pisciforma</taxon>
        <taxon>Baetidae</taxon>
        <taxon>Cloeon</taxon>
    </lineage>
</organism>
<evidence type="ECO:0000256" key="1">
    <source>
        <dbReference type="ARBA" id="ARBA00023157"/>
    </source>
</evidence>
<dbReference type="InterPro" id="IPR043504">
    <property type="entry name" value="Peptidase_S1_PA_chymotrypsin"/>
</dbReference>
<evidence type="ECO:0000259" key="3">
    <source>
        <dbReference type="PROSITE" id="PS50240"/>
    </source>
</evidence>
<dbReference type="PANTHER" id="PTHR24260:SF134">
    <property type="entry name" value="AT07769P-RELATED"/>
    <property type="match status" value="1"/>
</dbReference>
<evidence type="ECO:0000313" key="4">
    <source>
        <dbReference type="EMBL" id="CAB3364405.1"/>
    </source>
</evidence>
<dbReference type="GO" id="GO:0004252">
    <property type="term" value="F:serine-type endopeptidase activity"/>
    <property type="evidence" value="ECO:0007669"/>
    <property type="project" value="InterPro"/>
</dbReference>
<keyword evidence="1" id="KW-1015">Disulfide bond</keyword>
<dbReference type="GO" id="GO:0006508">
    <property type="term" value="P:proteolysis"/>
    <property type="evidence" value="ECO:0007669"/>
    <property type="project" value="InterPro"/>
</dbReference>
<dbReference type="Proteomes" id="UP000494165">
    <property type="component" value="Unassembled WGS sequence"/>
</dbReference>
<dbReference type="OrthoDB" id="5597713at2759"/>
<accession>A0A8S1C956</accession>
<evidence type="ECO:0000313" key="5">
    <source>
        <dbReference type="Proteomes" id="UP000494165"/>
    </source>
</evidence>
<dbReference type="Gene3D" id="2.40.10.10">
    <property type="entry name" value="Trypsin-like serine proteases"/>
    <property type="match status" value="1"/>
</dbReference>
<dbReference type="SMART" id="SM00020">
    <property type="entry name" value="Tryp_SPc"/>
    <property type="match status" value="1"/>
</dbReference>
<dbReference type="PRINTS" id="PR00722">
    <property type="entry name" value="CHYMOTRYPSIN"/>
</dbReference>
<protein>
    <recommendedName>
        <fullName evidence="3">Peptidase S1 domain-containing protein</fullName>
    </recommendedName>
</protein>